<dbReference type="PANTHER" id="PTHR16305:SF35">
    <property type="entry name" value="TRANSCRIPTIONAL ACTIVATOR DOMAIN"/>
    <property type="match status" value="1"/>
</dbReference>
<keyword evidence="5" id="KW-1185">Reference proteome</keyword>
<dbReference type="SMART" id="SM00421">
    <property type="entry name" value="HTH_LUXR"/>
    <property type="match status" value="1"/>
</dbReference>
<keyword evidence="1" id="KW-0547">Nucleotide-binding</keyword>
<evidence type="ECO:0000256" key="1">
    <source>
        <dbReference type="ARBA" id="ARBA00022741"/>
    </source>
</evidence>
<reference evidence="4 5" key="1">
    <citation type="submission" date="2021-07" db="EMBL/GenBank/DDBJ databases">
        <title>Whole Genome Sequence of Nocardia Iowensis.</title>
        <authorList>
            <person name="Lamm A."/>
            <person name="Collins-Fairclough A.M."/>
            <person name="Bunk B."/>
            <person name="Sproer C."/>
        </authorList>
    </citation>
    <scope>NUCLEOTIDE SEQUENCE [LARGE SCALE GENOMIC DNA]</scope>
    <source>
        <strain evidence="4 5">NRRL 5646</strain>
    </source>
</reference>
<accession>A0ABX8RUZ4</accession>
<dbReference type="Pfam" id="PF00196">
    <property type="entry name" value="GerE"/>
    <property type="match status" value="1"/>
</dbReference>
<evidence type="ECO:0000256" key="2">
    <source>
        <dbReference type="ARBA" id="ARBA00022840"/>
    </source>
</evidence>
<dbReference type="PROSITE" id="PS00622">
    <property type="entry name" value="HTH_LUXR_1"/>
    <property type="match status" value="1"/>
</dbReference>
<keyword evidence="2" id="KW-0067">ATP-binding</keyword>
<name>A0ABX8RUZ4_NOCIO</name>
<feature type="domain" description="HTH luxR-type" evidence="3">
    <location>
        <begin position="818"/>
        <end position="882"/>
    </location>
</feature>
<sequence length="882" mass="94119">MRPLVGRNNEIRCLDELVDAARTGNGGALVLRGEPGIGKSALLNHIRASAADFRVIAASGSEFETELPFAALHQLCAPVLGHLDELSARHREALQVAFGLATGTPDLFRIGLATLELLTSATERNPLLCLIDDAQWLDDASSKALTFLARRITSEPVAMVFAARTMNSEERLDELPGLPIEGLRDADARALLAAASVSTLDEQVRYRILAEARGNPLALLELPKAGGFALPDAASLPNRIERGFQVRLAELPAAAQLLLIVASADPTGDPGLLWPAAQLLGIDVTTSAPAAEASGLAEFATRVRFCHPLARSAVYRAAKPHERYRVHRALADVTDPDLDPDRRIWHRAQGSSGPDDELAAELARSASRAQARGGVAAAAAFLERAAAFSLDPGLRAERTLAAVSARLDAGDTDAAAELLTTVETTDELTDAKVELLHGRIAFVRHSHRDGSAFMLRAARRLVGLDPAQARECFLDALEMGLVVGRASGVMDTVVTEARSAPQAPQPPDLLDALVRLTTEGHRAAVPLLRRILAETSMWTRRPALAAMLAAELWDGAAHTAVTEWLMKTGRDSGAPLALRLGLTQVATAAVLTGDFGQAMSAIAEEEAIADAFGDAPALYPRLHLAAMRGDAEEASKLFEKALTATTTGLMIANVHWATAVLHNGLANYPAALAAARQATAPGDLFLAGIALPELVEAAIRCGEHDAAAQALAALTERTVPSATPMGLGVTAYARALVTGVEDDYRAAIEYLAESPEAPYRARAHLLYGEWLRRNGRRRDAREQLRTAHDLLSGIGMAAFAHRAAAELRGTGEVARSRSADTYDELTMQEVHIARLVATGATSKEVAATLFLSPRTVDAHLRNIFRKLGLTSRRQLRDLPNIR</sequence>
<evidence type="ECO:0000259" key="3">
    <source>
        <dbReference type="PROSITE" id="PS50043"/>
    </source>
</evidence>
<gene>
    <name evidence="4" type="ORF">KV110_08160</name>
</gene>
<dbReference type="PROSITE" id="PS50043">
    <property type="entry name" value="HTH_LUXR_2"/>
    <property type="match status" value="1"/>
</dbReference>
<proteinExistence type="predicted"/>
<dbReference type="CDD" id="cd06170">
    <property type="entry name" value="LuxR_C_like"/>
    <property type="match status" value="1"/>
</dbReference>
<dbReference type="Pfam" id="PF13191">
    <property type="entry name" value="AAA_16"/>
    <property type="match status" value="1"/>
</dbReference>
<dbReference type="Proteomes" id="UP000694257">
    <property type="component" value="Chromosome"/>
</dbReference>
<evidence type="ECO:0000313" key="5">
    <source>
        <dbReference type="Proteomes" id="UP000694257"/>
    </source>
</evidence>
<dbReference type="RefSeq" id="WP_218474801.1">
    <property type="nucleotide sequence ID" value="NZ_BAABJN010000001.1"/>
</dbReference>
<organism evidence="4 5">
    <name type="scientific">Nocardia iowensis</name>
    <dbReference type="NCBI Taxonomy" id="204891"/>
    <lineage>
        <taxon>Bacteria</taxon>
        <taxon>Bacillati</taxon>
        <taxon>Actinomycetota</taxon>
        <taxon>Actinomycetes</taxon>
        <taxon>Mycobacteriales</taxon>
        <taxon>Nocardiaceae</taxon>
        <taxon>Nocardia</taxon>
    </lineage>
</organism>
<dbReference type="InterPro" id="IPR041664">
    <property type="entry name" value="AAA_16"/>
</dbReference>
<evidence type="ECO:0000313" key="4">
    <source>
        <dbReference type="EMBL" id="QXN93066.1"/>
    </source>
</evidence>
<dbReference type="InterPro" id="IPR000792">
    <property type="entry name" value="Tscrpt_reg_LuxR_C"/>
</dbReference>
<dbReference type="EMBL" id="CP078145">
    <property type="protein sequence ID" value="QXN93066.1"/>
    <property type="molecule type" value="Genomic_DNA"/>
</dbReference>
<protein>
    <submittedName>
        <fullName evidence="4">LuxR family transcriptional regulator</fullName>
    </submittedName>
</protein>
<dbReference type="PANTHER" id="PTHR16305">
    <property type="entry name" value="TESTICULAR SOLUBLE ADENYLYL CYCLASE"/>
    <property type="match status" value="1"/>
</dbReference>